<gene>
    <name evidence="9" type="ORF">BJ508DRAFT_34836</name>
</gene>
<keyword evidence="6" id="KW-0539">Nucleus</keyword>
<dbReference type="AlphaFoldDB" id="A0A3N4HXP3"/>
<dbReference type="GO" id="GO:0005634">
    <property type="term" value="C:nucleus"/>
    <property type="evidence" value="ECO:0007669"/>
    <property type="project" value="UniProtKB-SubCell"/>
</dbReference>
<proteinExistence type="inferred from homology"/>
<comment type="subcellular location">
    <subcellularLocation>
        <location evidence="1">Nucleus</location>
    </subcellularLocation>
</comment>
<feature type="compositionally biased region" description="Low complexity" evidence="8">
    <location>
        <begin position="12"/>
        <end position="31"/>
    </location>
</feature>
<feature type="compositionally biased region" description="Pro residues" evidence="8">
    <location>
        <begin position="152"/>
        <end position="165"/>
    </location>
</feature>
<dbReference type="Pfam" id="PF07904">
    <property type="entry name" value="Eaf7"/>
    <property type="match status" value="1"/>
</dbReference>
<name>A0A3N4HXP3_ASCIM</name>
<feature type="region of interest" description="Disordered" evidence="8">
    <location>
        <begin position="143"/>
        <end position="233"/>
    </location>
</feature>
<organism evidence="9 10">
    <name type="scientific">Ascobolus immersus RN42</name>
    <dbReference type="NCBI Taxonomy" id="1160509"/>
    <lineage>
        <taxon>Eukaryota</taxon>
        <taxon>Fungi</taxon>
        <taxon>Dikarya</taxon>
        <taxon>Ascomycota</taxon>
        <taxon>Pezizomycotina</taxon>
        <taxon>Pezizomycetes</taxon>
        <taxon>Pezizales</taxon>
        <taxon>Ascobolaceae</taxon>
        <taxon>Ascobolus</taxon>
    </lineage>
</organism>
<feature type="region of interest" description="Disordered" evidence="8">
    <location>
        <begin position="1"/>
        <end position="35"/>
    </location>
</feature>
<dbReference type="InterPro" id="IPR012423">
    <property type="entry name" value="Eaf7/MRGBP"/>
</dbReference>
<dbReference type="Proteomes" id="UP000275078">
    <property type="component" value="Unassembled WGS sequence"/>
</dbReference>
<dbReference type="PANTHER" id="PTHR13581:SF5">
    <property type="entry name" value="MRG_MORF4L-BINDING PROTEIN"/>
    <property type="match status" value="1"/>
</dbReference>
<dbReference type="PANTHER" id="PTHR13581">
    <property type="entry name" value="MRG-BINDING PROTEIN"/>
    <property type="match status" value="1"/>
</dbReference>
<evidence type="ECO:0000256" key="5">
    <source>
        <dbReference type="ARBA" id="ARBA00023163"/>
    </source>
</evidence>
<comment type="function">
    <text evidence="7">Component of the NuA4 histone acetyltransferase complex which is involved in transcriptional activation of selected genes principally by acetylation of nucleosomal histone H4 and H2A. The NuA4 complex is also involved in DNA repair.</text>
</comment>
<dbReference type="EMBL" id="ML119789">
    <property type="protein sequence ID" value="RPA74454.1"/>
    <property type="molecule type" value="Genomic_DNA"/>
</dbReference>
<evidence type="ECO:0000313" key="9">
    <source>
        <dbReference type="EMBL" id="RPA74454.1"/>
    </source>
</evidence>
<evidence type="ECO:0000256" key="8">
    <source>
        <dbReference type="SAM" id="MobiDB-lite"/>
    </source>
</evidence>
<dbReference type="GO" id="GO:0035267">
    <property type="term" value="C:NuA4 histone acetyltransferase complex"/>
    <property type="evidence" value="ECO:0007669"/>
    <property type="project" value="TreeGrafter"/>
</dbReference>
<feature type="compositionally biased region" description="Low complexity" evidence="8">
    <location>
        <begin position="212"/>
        <end position="226"/>
    </location>
</feature>
<dbReference type="OrthoDB" id="5595141at2759"/>
<comment type="similarity">
    <text evidence="2">Belongs to the EAF7 family.</text>
</comment>
<evidence type="ECO:0000256" key="6">
    <source>
        <dbReference type="ARBA" id="ARBA00023242"/>
    </source>
</evidence>
<reference evidence="9 10" key="1">
    <citation type="journal article" date="2018" name="Nat. Ecol. Evol.">
        <title>Pezizomycetes genomes reveal the molecular basis of ectomycorrhizal truffle lifestyle.</title>
        <authorList>
            <person name="Murat C."/>
            <person name="Payen T."/>
            <person name="Noel B."/>
            <person name="Kuo A."/>
            <person name="Morin E."/>
            <person name="Chen J."/>
            <person name="Kohler A."/>
            <person name="Krizsan K."/>
            <person name="Balestrini R."/>
            <person name="Da Silva C."/>
            <person name="Montanini B."/>
            <person name="Hainaut M."/>
            <person name="Levati E."/>
            <person name="Barry K.W."/>
            <person name="Belfiori B."/>
            <person name="Cichocki N."/>
            <person name="Clum A."/>
            <person name="Dockter R.B."/>
            <person name="Fauchery L."/>
            <person name="Guy J."/>
            <person name="Iotti M."/>
            <person name="Le Tacon F."/>
            <person name="Lindquist E.A."/>
            <person name="Lipzen A."/>
            <person name="Malagnac F."/>
            <person name="Mello A."/>
            <person name="Molinier V."/>
            <person name="Miyauchi S."/>
            <person name="Poulain J."/>
            <person name="Riccioni C."/>
            <person name="Rubini A."/>
            <person name="Sitrit Y."/>
            <person name="Splivallo R."/>
            <person name="Traeger S."/>
            <person name="Wang M."/>
            <person name="Zifcakova L."/>
            <person name="Wipf D."/>
            <person name="Zambonelli A."/>
            <person name="Paolocci F."/>
            <person name="Nowrousian M."/>
            <person name="Ottonello S."/>
            <person name="Baldrian P."/>
            <person name="Spatafora J.W."/>
            <person name="Henrissat B."/>
            <person name="Nagy L.G."/>
            <person name="Aury J.M."/>
            <person name="Wincker P."/>
            <person name="Grigoriev I.V."/>
            <person name="Bonfante P."/>
            <person name="Martin F.M."/>
        </authorList>
    </citation>
    <scope>NUCLEOTIDE SEQUENCE [LARGE SCALE GENOMIC DNA]</scope>
    <source>
        <strain evidence="9 10">RN42</strain>
    </source>
</reference>
<keyword evidence="5" id="KW-0804">Transcription</keyword>
<protein>
    <submittedName>
        <fullName evidence="9">CT20-domain-containing protein</fullName>
    </submittedName>
</protein>
<evidence type="ECO:0000313" key="10">
    <source>
        <dbReference type="Proteomes" id="UP000275078"/>
    </source>
</evidence>
<evidence type="ECO:0000256" key="1">
    <source>
        <dbReference type="ARBA" id="ARBA00004123"/>
    </source>
</evidence>
<keyword evidence="4" id="KW-0805">Transcription regulation</keyword>
<evidence type="ECO:0000256" key="7">
    <source>
        <dbReference type="ARBA" id="ARBA00025178"/>
    </source>
</evidence>
<sequence>MPPKKKTKTRDASSPAAADSPATPSAAATSTMKEVPAAEPVISDGWTDEQETTLFKAISVYNMKPAGMHKHFRMIAIAELMKNHGVADKHTNIPGIWAKLRTLYNLEGLDEREDISEDGHESHHYTDFRLPPSFEPAMMARRFASTSHSPSVSPPPSGSPPPTEPTPRAAATPKGGAGNVDSISVKRTDQLKRNDRSERAHSGRSASERSRSTLSPSASSLALTESGVEDTEEGTFISILLIGSTGHKSWERK</sequence>
<keyword evidence="10" id="KW-1185">Reference proteome</keyword>
<dbReference type="GO" id="GO:0006357">
    <property type="term" value="P:regulation of transcription by RNA polymerase II"/>
    <property type="evidence" value="ECO:0007669"/>
    <property type="project" value="TreeGrafter"/>
</dbReference>
<dbReference type="STRING" id="1160509.A0A3N4HXP3"/>
<evidence type="ECO:0000256" key="4">
    <source>
        <dbReference type="ARBA" id="ARBA00023015"/>
    </source>
</evidence>
<evidence type="ECO:0000256" key="3">
    <source>
        <dbReference type="ARBA" id="ARBA00022853"/>
    </source>
</evidence>
<accession>A0A3N4HXP3</accession>
<evidence type="ECO:0000256" key="2">
    <source>
        <dbReference type="ARBA" id="ARBA00007117"/>
    </source>
</evidence>
<keyword evidence="3" id="KW-0156">Chromatin regulator</keyword>
<dbReference type="GO" id="GO:0006325">
    <property type="term" value="P:chromatin organization"/>
    <property type="evidence" value="ECO:0007669"/>
    <property type="project" value="UniProtKB-KW"/>
</dbReference>
<feature type="compositionally biased region" description="Basic and acidic residues" evidence="8">
    <location>
        <begin position="184"/>
        <end position="211"/>
    </location>
</feature>